<organism evidence="1 2">
    <name type="scientific">Lentinula aff. detonsa</name>
    <dbReference type="NCBI Taxonomy" id="2804958"/>
    <lineage>
        <taxon>Eukaryota</taxon>
        <taxon>Fungi</taxon>
        <taxon>Dikarya</taxon>
        <taxon>Basidiomycota</taxon>
        <taxon>Agaricomycotina</taxon>
        <taxon>Agaricomycetes</taxon>
        <taxon>Agaricomycetidae</taxon>
        <taxon>Agaricales</taxon>
        <taxon>Marasmiineae</taxon>
        <taxon>Omphalotaceae</taxon>
        <taxon>Lentinula</taxon>
    </lineage>
</organism>
<evidence type="ECO:0000313" key="2">
    <source>
        <dbReference type="Proteomes" id="UP001163798"/>
    </source>
</evidence>
<protein>
    <submittedName>
        <fullName evidence="1">Uncharacterized protein</fullName>
    </submittedName>
</protein>
<name>A0AA38K9N8_9AGAR</name>
<gene>
    <name evidence="1" type="ORF">GGU10DRAFT_271062</name>
</gene>
<proteinExistence type="predicted"/>
<comment type="caution">
    <text evidence="1">The sequence shown here is derived from an EMBL/GenBank/DDBJ whole genome shotgun (WGS) entry which is preliminary data.</text>
</comment>
<dbReference type="Proteomes" id="UP001163798">
    <property type="component" value="Unassembled WGS sequence"/>
</dbReference>
<dbReference type="EMBL" id="MU793369">
    <property type="protein sequence ID" value="KAJ3784629.1"/>
    <property type="molecule type" value="Genomic_DNA"/>
</dbReference>
<accession>A0AA38K9N8</accession>
<feature type="non-terminal residue" evidence="1">
    <location>
        <position position="171"/>
    </location>
</feature>
<dbReference type="AlphaFoldDB" id="A0AA38K9N8"/>
<sequence>MRNTYARSVIKYLRNSKGAASVFAWPTHPARLGIYETSVQHRFGDPLAERLGYILTRNAPYNGELGETEEIGSDERFLAYRISDHAHLILDSAYEDGEHEIPTRVLENPDFEPSTWFARRLQMTGGGEAVASSPSRPMGDARAKRLCEILNNAEAFPGDDLPDFHPRRSEY</sequence>
<evidence type="ECO:0000313" key="1">
    <source>
        <dbReference type="EMBL" id="KAJ3784629.1"/>
    </source>
</evidence>
<reference evidence="1" key="1">
    <citation type="submission" date="2022-08" db="EMBL/GenBank/DDBJ databases">
        <authorList>
            <consortium name="DOE Joint Genome Institute"/>
            <person name="Min B."/>
            <person name="Riley R."/>
            <person name="Sierra-Patev S."/>
            <person name="Naranjo-Ortiz M."/>
            <person name="Looney B."/>
            <person name="Konkel Z."/>
            <person name="Slot J.C."/>
            <person name="Sakamoto Y."/>
            <person name="Steenwyk J.L."/>
            <person name="Rokas A."/>
            <person name="Carro J."/>
            <person name="Camarero S."/>
            <person name="Ferreira P."/>
            <person name="Molpeceres G."/>
            <person name="Ruiz-Duenas F.J."/>
            <person name="Serrano A."/>
            <person name="Henrissat B."/>
            <person name="Drula E."/>
            <person name="Hughes K.W."/>
            <person name="Mata J.L."/>
            <person name="Ishikawa N.K."/>
            <person name="Vargas-Isla R."/>
            <person name="Ushijima S."/>
            <person name="Smith C.A."/>
            <person name="Ahrendt S."/>
            <person name="Andreopoulos W."/>
            <person name="He G."/>
            <person name="Labutti K."/>
            <person name="Lipzen A."/>
            <person name="Ng V."/>
            <person name="Sandor L."/>
            <person name="Barry K."/>
            <person name="Martinez A.T."/>
            <person name="Xiao Y."/>
            <person name="Gibbons J.G."/>
            <person name="Terashima K."/>
            <person name="Hibbett D.S."/>
            <person name="Grigoriev I.V."/>
        </authorList>
    </citation>
    <scope>NUCLEOTIDE SEQUENCE</scope>
    <source>
        <strain evidence="1">TFB10291</strain>
    </source>
</reference>
<keyword evidence="2" id="KW-1185">Reference proteome</keyword>